<dbReference type="GO" id="GO:0003677">
    <property type="term" value="F:DNA binding"/>
    <property type="evidence" value="ECO:0007669"/>
    <property type="project" value="UniProtKB-KW"/>
</dbReference>
<keyword evidence="18" id="KW-1185">Reference proteome</keyword>
<feature type="region of interest" description="Disordered" evidence="12">
    <location>
        <begin position="110"/>
        <end position="145"/>
    </location>
</feature>
<dbReference type="Proteomes" id="UP001516400">
    <property type="component" value="Unassembled WGS sequence"/>
</dbReference>
<dbReference type="InterPro" id="IPR004591">
    <property type="entry name" value="Rfa1"/>
</dbReference>
<proteinExistence type="inferred from homology"/>
<dbReference type="FunFam" id="2.40.50.140:FF:000064">
    <property type="entry name" value="Replication protein A subunit"/>
    <property type="match status" value="1"/>
</dbReference>
<evidence type="ECO:0000256" key="4">
    <source>
        <dbReference type="ARBA" id="ARBA00022723"/>
    </source>
</evidence>
<comment type="function">
    <text evidence="9 11">As part of the heterotrimeric replication protein A complex (RPA/RP-A), binds and stabilizes single-stranded DNA intermediates, that form during DNA replication or upon DNA stress. It prevents their reannealing and in parallel, recruits and activates different proteins and complexes involved in DNA metabolism. Thereby, it plays an essential role both in DNA replication and the cellular response to DNA damage.</text>
</comment>
<comment type="caution">
    <text evidence="17">The sequence shown here is derived from an EMBL/GenBank/DDBJ whole genome shotgun (WGS) entry which is preliminary data.</text>
</comment>
<evidence type="ECO:0000256" key="6">
    <source>
        <dbReference type="ARBA" id="ARBA00022833"/>
    </source>
</evidence>
<evidence type="ECO:0000256" key="10">
    <source>
        <dbReference type="ARBA" id="ARBA00062035"/>
    </source>
</evidence>
<evidence type="ECO:0000256" key="12">
    <source>
        <dbReference type="SAM" id="MobiDB-lite"/>
    </source>
</evidence>
<comment type="similarity">
    <text evidence="2 11">Belongs to the replication factor A protein 1 family.</text>
</comment>
<reference evidence="17 18" key="1">
    <citation type="journal article" date="2021" name="BMC Biol.">
        <title>Horizontally acquired antibacterial genes associated with adaptive radiation of ladybird beetles.</title>
        <authorList>
            <person name="Li H.S."/>
            <person name="Tang X.F."/>
            <person name="Huang Y.H."/>
            <person name="Xu Z.Y."/>
            <person name="Chen M.L."/>
            <person name="Du X.Y."/>
            <person name="Qiu B.Y."/>
            <person name="Chen P.T."/>
            <person name="Zhang W."/>
            <person name="Slipinski A."/>
            <person name="Escalona H.E."/>
            <person name="Waterhouse R.M."/>
            <person name="Zwick A."/>
            <person name="Pang H."/>
        </authorList>
    </citation>
    <scope>NUCLEOTIDE SEQUENCE [LARGE SCALE GENOMIC DNA]</scope>
    <source>
        <strain evidence="17">SYSU2018</strain>
    </source>
</reference>
<name>A0ABD2P6U7_9CUCU</name>
<evidence type="ECO:0000256" key="1">
    <source>
        <dbReference type="ARBA" id="ARBA00004123"/>
    </source>
</evidence>
<organism evidence="17 18">
    <name type="scientific">Cryptolaemus montrouzieri</name>
    <dbReference type="NCBI Taxonomy" id="559131"/>
    <lineage>
        <taxon>Eukaryota</taxon>
        <taxon>Metazoa</taxon>
        <taxon>Ecdysozoa</taxon>
        <taxon>Arthropoda</taxon>
        <taxon>Hexapoda</taxon>
        <taxon>Insecta</taxon>
        <taxon>Pterygota</taxon>
        <taxon>Neoptera</taxon>
        <taxon>Endopterygota</taxon>
        <taxon>Coleoptera</taxon>
        <taxon>Polyphaga</taxon>
        <taxon>Cucujiformia</taxon>
        <taxon>Coccinelloidea</taxon>
        <taxon>Coccinellidae</taxon>
        <taxon>Scymninae</taxon>
        <taxon>Scymnini</taxon>
        <taxon>Cryptolaemus</taxon>
    </lineage>
</organism>
<evidence type="ECO:0000256" key="8">
    <source>
        <dbReference type="ARBA" id="ARBA00023242"/>
    </source>
</evidence>
<comment type="subcellular location">
    <subcellularLocation>
        <location evidence="1 11">Nucleus</location>
    </subcellularLocation>
</comment>
<dbReference type="CDD" id="cd04477">
    <property type="entry name" value="RPA1N"/>
    <property type="match status" value="1"/>
</dbReference>
<evidence type="ECO:0000256" key="7">
    <source>
        <dbReference type="ARBA" id="ARBA00023125"/>
    </source>
</evidence>
<evidence type="ECO:0000259" key="15">
    <source>
        <dbReference type="Pfam" id="PF08646"/>
    </source>
</evidence>
<evidence type="ECO:0000256" key="5">
    <source>
        <dbReference type="ARBA" id="ARBA00022771"/>
    </source>
</evidence>
<evidence type="ECO:0000259" key="16">
    <source>
        <dbReference type="Pfam" id="PF16900"/>
    </source>
</evidence>
<dbReference type="InterPro" id="IPR013955">
    <property type="entry name" value="Rep_factor-A_C"/>
</dbReference>
<keyword evidence="4 11" id="KW-0479">Metal-binding</keyword>
<evidence type="ECO:0000313" key="17">
    <source>
        <dbReference type="EMBL" id="KAL3286539.1"/>
    </source>
</evidence>
<keyword evidence="5 11" id="KW-0863">Zinc-finger</keyword>
<dbReference type="GO" id="GO:0008270">
    <property type="term" value="F:zinc ion binding"/>
    <property type="evidence" value="ECO:0007669"/>
    <property type="project" value="UniProtKB-KW"/>
</dbReference>
<dbReference type="Pfam" id="PF04057">
    <property type="entry name" value="Rep-A_N"/>
    <property type="match status" value="1"/>
</dbReference>
<keyword evidence="7 11" id="KW-0238">DNA-binding</keyword>
<evidence type="ECO:0000256" key="2">
    <source>
        <dbReference type="ARBA" id="ARBA00005690"/>
    </source>
</evidence>
<dbReference type="FunFam" id="2.40.50.140:FF:000117">
    <property type="entry name" value="Replication protein A subunit"/>
    <property type="match status" value="1"/>
</dbReference>
<evidence type="ECO:0000256" key="3">
    <source>
        <dbReference type="ARBA" id="ARBA00022705"/>
    </source>
</evidence>
<evidence type="ECO:0000256" key="9">
    <source>
        <dbReference type="ARBA" id="ARBA00058595"/>
    </source>
</evidence>
<accession>A0ABD2P6U7</accession>
<dbReference type="SUPFAM" id="SSF50249">
    <property type="entry name" value="Nucleic acid-binding proteins"/>
    <property type="match status" value="4"/>
</dbReference>
<evidence type="ECO:0000259" key="14">
    <source>
        <dbReference type="Pfam" id="PF04057"/>
    </source>
</evidence>
<dbReference type="GO" id="GO:0005634">
    <property type="term" value="C:nucleus"/>
    <property type="evidence" value="ECO:0007669"/>
    <property type="project" value="UniProtKB-SubCell"/>
</dbReference>
<dbReference type="GO" id="GO:0006260">
    <property type="term" value="P:DNA replication"/>
    <property type="evidence" value="ECO:0007669"/>
    <property type="project" value="UniProtKB-KW"/>
</dbReference>
<dbReference type="InterPro" id="IPR004365">
    <property type="entry name" value="NA-bd_OB_tRNA"/>
</dbReference>
<dbReference type="InterPro" id="IPR031657">
    <property type="entry name" value="REPA_OB_2"/>
</dbReference>
<dbReference type="FunFam" id="2.40.50.140:FF:000090">
    <property type="entry name" value="Replication protein A subunit"/>
    <property type="match status" value="1"/>
</dbReference>
<keyword evidence="3 11" id="KW-0235">DNA replication</keyword>
<dbReference type="Pfam" id="PF01336">
    <property type="entry name" value="tRNA_anti-codon"/>
    <property type="match status" value="1"/>
</dbReference>
<dbReference type="InterPro" id="IPR047192">
    <property type="entry name" value="Euk_RPA1_DBD_C"/>
</dbReference>
<sequence length="601" mass="66967">MAFKLTEGYLESIMEGAELATPVLQILAIKKIVSGNANKDRYRLIVSDGRHSVSHAMLASQNNEQVLQAGEHTIVKVTRYITSLFNNSSGKEQRILLLLDVDIVASGSQVGSTLGNPTPLTEAKKNEPASSNNYTKGNSSSNTFVGMSGHSSNSSLLPHNCNNSVSLENQMIHPICSLSPYQNKWVIKARVSNKSAIRTWSNSKGEGKLFSMDLIDESGEIRCTGFKEMVDKYYDYLQVDKIYFISKCQIKAANKKFCTLKNDYEMTMTNETTIQECQGEDNGIPSTRYNFTTIDKIGNMEVDSLVDVCAICKEASELQAFQAKSSGRELKKKEVVLVDQSNCSIILTLWGTDAENFDGTNNPVVVIKGARIREFGGGKNLSFSVGGLLKINPDIPESFRIRGWYDQEGCSGNIVDISAKSSSFNATFMSFKQVKDHGLGNAEKGDYYQNVGTILLMSSNNLTYKACPTESCNKKIIDLENGMYRCEKCNREFPNFKYRLLTRMNVADWSGNTWISMFNSEGETVMGMTAQEVGEQIESNSEAAADIVEKVNFKQFLFKCRAKMETYNDEARLKTIAVEVKPINYKDFNNQIINKIKQIMG</sequence>
<dbReference type="CDD" id="cd04474">
    <property type="entry name" value="RPA1_DBD_A"/>
    <property type="match status" value="1"/>
</dbReference>
<feature type="compositionally biased region" description="Polar residues" evidence="12">
    <location>
        <begin position="110"/>
        <end position="119"/>
    </location>
</feature>
<comment type="subunit">
    <text evidence="10 11">Component of the heterotrimeric canonical replication protein A complex (RPA).</text>
</comment>
<keyword evidence="8 11" id="KW-0539">Nucleus</keyword>
<protein>
    <recommendedName>
        <fullName evidence="11">Replication protein A subunit</fullName>
    </recommendedName>
</protein>
<feature type="domain" description="Replication factor A C-terminal" evidence="15">
    <location>
        <begin position="447"/>
        <end position="589"/>
    </location>
</feature>
<dbReference type="CDD" id="cd04475">
    <property type="entry name" value="RPA1_DBD_B"/>
    <property type="match status" value="1"/>
</dbReference>
<evidence type="ECO:0000313" key="18">
    <source>
        <dbReference type="Proteomes" id="UP001516400"/>
    </source>
</evidence>
<evidence type="ECO:0000259" key="13">
    <source>
        <dbReference type="Pfam" id="PF01336"/>
    </source>
</evidence>
<dbReference type="InterPro" id="IPR012340">
    <property type="entry name" value="NA-bd_OB-fold"/>
</dbReference>
<dbReference type="Gene3D" id="2.40.50.140">
    <property type="entry name" value="Nucleic acid-binding proteins"/>
    <property type="match status" value="4"/>
</dbReference>
<feature type="domain" description="Replication factor-A protein 1 N-terminal" evidence="14">
    <location>
        <begin position="5"/>
        <end position="105"/>
    </location>
</feature>
<dbReference type="Pfam" id="PF08646">
    <property type="entry name" value="Rep_fac-A_C"/>
    <property type="match status" value="1"/>
</dbReference>
<evidence type="ECO:0000256" key="11">
    <source>
        <dbReference type="RuleBase" id="RU364130"/>
    </source>
</evidence>
<feature type="domain" description="Replication protein A OB" evidence="16">
    <location>
        <begin position="294"/>
        <end position="392"/>
    </location>
</feature>
<dbReference type="CDD" id="cd04476">
    <property type="entry name" value="RPA1_DBD_C"/>
    <property type="match status" value="1"/>
</dbReference>
<keyword evidence="6 11" id="KW-0862">Zinc</keyword>
<dbReference type="NCBIfam" id="TIGR00617">
    <property type="entry name" value="rpa1"/>
    <property type="match status" value="1"/>
</dbReference>
<dbReference type="Pfam" id="PF16900">
    <property type="entry name" value="REPA_OB_2"/>
    <property type="match status" value="1"/>
</dbReference>
<dbReference type="EMBL" id="JABFTP020000185">
    <property type="protein sequence ID" value="KAL3286539.1"/>
    <property type="molecule type" value="Genomic_DNA"/>
</dbReference>
<feature type="domain" description="OB" evidence="13">
    <location>
        <begin position="185"/>
        <end position="269"/>
    </location>
</feature>
<dbReference type="PANTHER" id="PTHR47165:SF4">
    <property type="entry name" value="OS03G0429900 PROTEIN"/>
    <property type="match status" value="1"/>
</dbReference>
<dbReference type="InterPro" id="IPR007199">
    <property type="entry name" value="Rep_factor-A_N"/>
</dbReference>
<feature type="compositionally biased region" description="Polar residues" evidence="12">
    <location>
        <begin position="128"/>
        <end position="145"/>
    </location>
</feature>
<dbReference type="FunFam" id="2.40.50.140:FF:000041">
    <property type="entry name" value="Replication protein A subunit"/>
    <property type="match status" value="1"/>
</dbReference>
<dbReference type="AlphaFoldDB" id="A0ABD2P6U7"/>
<gene>
    <name evidence="17" type="ORF">HHI36_001044</name>
</gene>
<dbReference type="PANTHER" id="PTHR47165">
    <property type="entry name" value="OS03G0429900 PROTEIN"/>
    <property type="match status" value="1"/>
</dbReference>